<protein>
    <recommendedName>
        <fullName evidence="2">N-acetyltransferase domain-containing protein</fullName>
    </recommendedName>
</protein>
<accession>A0A8J3W6U6</accession>
<feature type="domain" description="N-acetyltransferase" evidence="2">
    <location>
        <begin position="175"/>
        <end position="303"/>
    </location>
</feature>
<sequence length="303" mass="31264">MELTDVEPADVEPADAELTDAGDVAVAAGDDAMVVWAAQGLRGGVRAWTLDGAVAVASPDLNRRDRLTVRGGAPEVTELVRRVLPELGPSYRLLGERPLVAEVVRRLPGAEIVGAFEWMDTAGAGRAARPGAVPHRKTTGSSRVRNGEVVPHGRPSGAGPGGNGEAVPDRPGRDGPVSWLAPEADDEVTELLAEASPSAWAVPGLPGIRRWAGLRDAAGTLVATAADAWSAPEVGFVAGVATAPALRGRGLGEAVCRFVVDGLAAEHGRVALMVDTHNAGAIRVYERLGMRIRPVAAATLIPG</sequence>
<dbReference type="Proteomes" id="UP000616724">
    <property type="component" value="Unassembled WGS sequence"/>
</dbReference>
<reference evidence="3 4" key="1">
    <citation type="submission" date="2021-01" db="EMBL/GenBank/DDBJ databases">
        <title>Whole genome shotgun sequence of Planobispora longispora NBRC 13918.</title>
        <authorList>
            <person name="Komaki H."/>
            <person name="Tamura T."/>
        </authorList>
    </citation>
    <scope>NUCLEOTIDE SEQUENCE [LARGE SCALE GENOMIC DNA]</scope>
    <source>
        <strain evidence="3 4">NBRC 13918</strain>
    </source>
</reference>
<evidence type="ECO:0000313" key="4">
    <source>
        <dbReference type="Proteomes" id="UP000616724"/>
    </source>
</evidence>
<dbReference type="InterPro" id="IPR000182">
    <property type="entry name" value="GNAT_dom"/>
</dbReference>
<name>A0A8J3W6U6_9ACTN</name>
<organism evidence="3 4">
    <name type="scientific">Planobispora longispora</name>
    <dbReference type="NCBI Taxonomy" id="28887"/>
    <lineage>
        <taxon>Bacteria</taxon>
        <taxon>Bacillati</taxon>
        <taxon>Actinomycetota</taxon>
        <taxon>Actinomycetes</taxon>
        <taxon>Streptosporangiales</taxon>
        <taxon>Streptosporangiaceae</taxon>
        <taxon>Planobispora</taxon>
    </lineage>
</organism>
<dbReference type="Gene3D" id="3.40.630.30">
    <property type="match status" value="1"/>
</dbReference>
<evidence type="ECO:0000259" key="2">
    <source>
        <dbReference type="PROSITE" id="PS51186"/>
    </source>
</evidence>
<evidence type="ECO:0000313" key="3">
    <source>
        <dbReference type="EMBL" id="GIH78080.1"/>
    </source>
</evidence>
<proteinExistence type="predicted"/>
<dbReference type="RefSeq" id="WP_203892622.1">
    <property type="nucleotide sequence ID" value="NZ_BOOH01000037.1"/>
</dbReference>
<keyword evidence="4" id="KW-1185">Reference proteome</keyword>
<dbReference type="PROSITE" id="PS51186">
    <property type="entry name" value="GNAT"/>
    <property type="match status" value="1"/>
</dbReference>
<dbReference type="Pfam" id="PF00583">
    <property type="entry name" value="Acetyltransf_1"/>
    <property type="match status" value="1"/>
</dbReference>
<dbReference type="SUPFAM" id="SSF55729">
    <property type="entry name" value="Acyl-CoA N-acyltransferases (Nat)"/>
    <property type="match status" value="1"/>
</dbReference>
<comment type="caution">
    <text evidence="3">The sequence shown here is derived from an EMBL/GenBank/DDBJ whole genome shotgun (WGS) entry which is preliminary data.</text>
</comment>
<dbReference type="EMBL" id="BOOH01000037">
    <property type="protein sequence ID" value="GIH78080.1"/>
    <property type="molecule type" value="Genomic_DNA"/>
</dbReference>
<evidence type="ECO:0000256" key="1">
    <source>
        <dbReference type="SAM" id="MobiDB-lite"/>
    </source>
</evidence>
<feature type="region of interest" description="Disordered" evidence="1">
    <location>
        <begin position="126"/>
        <end position="176"/>
    </location>
</feature>
<gene>
    <name evidence="3" type="ORF">Plo01_45090</name>
</gene>
<dbReference type="InterPro" id="IPR016181">
    <property type="entry name" value="Acyl_CoA_acyltransferase"/>
</dbReference>
<dbReference type="AlphaFoldDB" id="A0A8J3W6U6"/>
<dbReference type="GO" id="GO:0016747">
    <property type="term" value="F:acyltransferase activity, transferring groups other than amino-acyl groups"/>
    <property type="evidence" value="ECO:0007669"/>
    <property type="project" value="InterPro"/>
</dbReference>